<keyword evidence="3" id="KW-1185">Reference proteome</keyword>
<dbReference type="SUPFAM" id="SSF56219">
    <property type="entry name" value="DNase I-like"/>
    <property type="match status" value="1"/>
</dbReference>
<dbReference type="InterPro" id="IPR036691">
    <property type="entry name" value="Endo/exonu/phosph_ase_sf"/>
</dbReference>
<feature type="region of interest" description="Disordered" evidence="1">
    <location>
        <begin position="38"/>
        <end position="96"/>
    </location>
</feature>
<protein>
    <recommendedName>
        <fullName evidence="4">Endonuclease/exonuclease/phosphatase domain-containing protein</fullName>
    </recommendedName>
</protein>
<organism evidence="2 3">
    <name type="scientific">Dipteronia dyeriana</name>
    <dbReference type="NCBI Taxonomy" id="168575"/>
    <lineage>
        <taxon>Eukaryota</taxon>
        <taxon>Viridiplantae</taxon>
        <taxon>Streptophyta</taxon>
        <taxon>Embryophyta</taxon>
        <taxon>Tracheophyta</taxon>
        <taxon>Spermatophyta</taxon>
        <taxon>Magnoliopsida</taxon>
        <taxon>eudicotyledons</taxon>
        <taxon>Gunneridae</taxon>
        <taxon>Pentapetalae</taxon>
        <taxon>rosids</taxon>
        <taxon>malvids</taxon>
        <taxon>Sapindales</taxon>
        <taxon>Sapindaceae</taxon>
        <taxon>Hippocastanoideae</taxon>
        <taxon>Acereae</taxon>
        <taxon>Dipteronia</taxon>
    </lineage>
</organism>
<evidence type="ECO:0008006" key="4">
    <source>
        <dbReference type="Google" id="ProtNLM"/>
    </source>
</evidence>
<evidence type="ECO:0000313" key="3">
    <source>
        <dbReference type="Proteomes" id="UP001280121"/>
    </source>
</evidence>
<dbReference type="PANTHER" id="PTHR33710">
    <property type="entry name" value="BNAC02G09200D PROTEIN"/>
    <property type="match status" value="1"/>
</dbReference>
<accession>A0AAD9WPP2</accession>
<evidence type="ECO:0000256" key="1">
    <source>
        <dbReference type="SAM" id="MobiDB-lite"/>
    </source>
</evidence>
<dbReference type="EMBL" id="JANJYI010000008">
    <property type="protein sequence ID" value="KAK2637740.1"/>
    <property type="molecule type" value="Genomic_DNA"/>
</dbReference>
<name>A0AAD9WPP2_9ROSI</name>
<proteinExistence type="predicted"/>
<evidence type="ECO:0000313" key="2">
    <source>
        <dbReference type="EMBL" id="KAK2637740.1"/>
    </source>
</evidence>
<dbReference type="Gene3D" id="3.60.10.10">
    <property type="entry name" value="Endonuclease/exonuclease/phosphatase"/>
    <property type="match status" value="1"/>
</dbReference>
<feature type="compositionally biased region" description="Basic and acidic residues" evidence="1">
    <location>
        <begin position="55"/>
        <end position="82"/>
    </location>
</feature>
<sequence length="295" mass="33722">MDKGKELYVRIKKKCQSDQCSLNGKLVLKKMAAVWRKSAKVTSSTTSSDSSFEEDLNKSKDRYSSESLREKRNYRAFRKEDSDQNQSQALREEDKDPNYLLKPKVRPIVDLEGNILSLPLNGPIQLQLRDFKEIATEALNKLRLNWDLEDEIAKVIERGVAMDCFNNSEGKKADEVRKVKKDIVFCNVYAASADSERRDFILTLLQTFTASWCVGGDFNTVLDPSERIGVSLNLESIRSFASFIAQANIVDIPLHGLSLTWSNNKLRKSWARLDRFLLSLTILGWFPNMFQRGLP</sequence>
<dbReference type="PANTHER" id="PTHR33710:SF64">
    <property type="entry name" value="ENDONUCLEASE_EXONUCLEASE_PHOSPHATASE DOMAIN-CONTAINING PROTEIN"/>
    <property type="match status" value="1"/>
</dbReference>
<dbReference type="Proteomes" id="UP001280121">
    <property type="component" value="Unassembled WGS sequence"/>
</dbReference>
<reference evidence="2" key="1">
    <citation type="journal article" date="2023" name="Plant J.">
        <title>Genome sequences and population genomics provide insights into the demographic history, inbreeding, and mutation load of two 'living fossil' tree species of Dipteronia.</title>
        <authorList>
            <person name="Feng Y."/>
            <person name="Comes H.P."/>
            <person name="Chen J."/>
            <person name="Zhu S."/>
            <person name="Lu R."/>
            <person name="Zhang X."/>
            <person name="Li P."/>
            <person name="Qiu J."/>
            <person name="Olsen K.M."/>
            <person name="Qiu Y."/>
        </authorList>
    </citation>
    <scope>NUCLEOTIDE SEQUENCE</scope>
    <source>
        <tissue evidence="2">Leaf</tissue>
    </source>
</reference>
<dbReference type="AlphaFoldDB" id="A0AAD9WPP2"/>
<comment type="caution">
    <text evidence="2">The sequence shown here is derived from an EMBL/GenBank/DDBJ whole genome shotgun (WGS) entry which is preliminary data.</text>
</comment>
<gene>
    <name evidence="2" type="ORF">Ddye_025535</name>
</gene>